<protein>
    <submittedName>
        <fullName evidence="2">Uncharacterized protein</fullName>
    </submittedName>
</protein>
<gene>
    <name evidence="2" type="ORF">HJG60_008837</name>
</gene>
<evidence type="ECO:0000313" key="3">
    <source>
        <dbReference type="Proteomes" id="UP000664940"/>
    </source>
</evidence>
<evidence type="ECO:0000313" key="2">
    <source>
        <dbReference type="EMBL" id="KAF6081830.1"/>
    </source>
</evidence>
<feature type="transmembrane region" description="Helical" evidence="1">
    <location>
        <begin position="41"/>
        <end position="62"/>
    </location>
</feature>
<keyword evidence="1" id="KW-0472">Membrane</keyword>
<keyword evidence="1" id="KW-1133">Transmembrane helix</keyword>
<dbReference type="AlphaFoldDB" id="A0A833YZ48"/>
<accession>A0A833YZ48</accession>
<dbReference type="Proteomes" id="UP000664940">
    <property type="component" value="Unassembled WGS sequence"/>
</dbReference>
<keyword evidence="1" id="KW-0812">Transmembrane</keyword>
<comment type="caution">
    <text evidence="2">The sequence shown here is derived from an EMBL/GenBank/DDBJ whole genome shotgun (WGS) entry which is preliminary data.</text>
</comment>
<evidence type="ECO:0000256" key="1">
    <source>
        <dbReference type="SAM" id="Phobius"/>
    </source>
</evidence>
<feature type="transmembrane region" description="Helical" evidence="1">
    <location>
        <begin position="69"/>
        <end position="88"/>
    </location>
</feature>
<sequence length="125" mass="13846">MFPCPTSPPQGPGCQPGGVKIEDNFKLSSSKDVFFLSNKSFVPLHFFLLPFFVSLLTLLFYLSLLSPFLLLYAAFIPLLFSLLSTNLLCVCDLGHVTLALSEPQLSHLQNEAIRLTGLYNPLVQI</sequence>
<name>A0A833YZ48_9CHIR</name>
<organism evidence="2 3">
    <name type="scientific">Phyllostomus discolor</name>
    <name type="common">pale spear-nosed bat</name>
    <dbReference type="NCBI Taxonomy" id="89673"/>
    <lineage>
        <taxon>Eukaryota</taxon>
        <taxon>Metazoa</taxon>
        <taxon>Chordata</taxon>
        <taxon>Craniata</taxon>
        <taxon>Vertebrata</taxon>
        <taxon>Euteleostomi</taxon>
        <taxon>Mammalia</taxon>
        <taxon>Eutheria</taxon>
        <taxon>Laurasiatheria</taxon>
        <taxon>Chiroptera</taxon>
        <taxon>Yangochiroptera</taxon>
        <taxon>Phyllostomidae</taxon>
        <taxon>Phyllostominae</taxon>
        <taxon>Phyllostomus</taxon>
    </lineage>
</organism>
<proteinExistence type="predicted"/>
<reference evidence="2 3" key="1">
    <citation type="journal article" date="2020" name="Nature">
        <title>Six reference-quality genomes reveal evolution of bat adaptations.</title>
        <authorList>
            <person name="Jebb D."/>
            <person name="Huang Z."/>
            <person name="Pippel M."/>
            <person name="Hughes G.M."/>
            <person name="Lavrichenko K."/>
            <person name="Devanna P."/>
            <person name="Winkler S."/>
            <person name="Jermiin L.S."/>
            <person name="Skirmuntt E.C."/>
            <person name="Katzourakis A."/>
            <person name="Burkitt-Gray L."/>
            <person name="Ray D.A."/>
            <person name="Sullivan K.A.M."/>
            <person name="Roscito J.G."/>
            <person name="Kirilenko B.M."/>
            <person name="Davalos L.M."/>
            <person name="Corthals A.P."/>
            <person name="Power M.L."/>
            <person name="Jones G."/>
            <person name="Ransome R.D."/>
            <person name="Dechmann D.K.N."/>
            <person name="Locatelli A.G."/>
            <person name="Puechmaille S.J."/>
            <person name="Fedrigo O."/>
            <person name="Jarvis E.D."/>
            <person name="Hiller M."/>
            <person name="Vernes S.C."/>
            <person name="Myers E.W."/>
            <person name="Teeling E.C."/>
        </authorList>
    </citation>
    <scope>NUCLEOTIDE SEQUENCE [LARGE SCALE GENOMIC DNA]</scope>
    <source>
        <strain evidence="2">Bat1K_MPI-CBG_1</strain>
    </source>
</reference>
<dbReference type="EMBL" id="JABVXQ010000013">
    <property type="protein sequence ID" value="KAF6081830.1"/>
    <property type="molecule type" value="Genomic_DNA"/>
</dbReference>